<dbReference type="PRINTS" id="PR00450">
    <property type="entry name" value="RECOVERIN"/>
</dbReference>
<organism evidence="6 7">
    <name type="scientific">Saponaria officinalis</name>
    <name type="common">Common soapwort</name>
    <name type="synonym">Lychnis saponaria</name>
    <dbReference type="NCBI Taxonomy" id="3572"/>
    <lineage>
        <taxon>Eukaryota</taxon>
        <taxon>Viridiplantae</taxon>
        <taxon>Streptophyta</taxon>
        <taxon>Embryophyta</taxon>
        <taxon>Tracheophyta</taxon>
        <taxon>Spermatophyta</taxon>
        <taxon>Magnoliopsida</taxon>
        <taxon>eudicotyledons</taxon>
        <taxon>Gunneridae</taxon>
        <taxon>Pentapetalae</taxon>
        <taxon>Caryophyllales</taxon>
        <taxon>Caryophyllaceae</taxon>
        <taxon>Caryophylleae</taxon>
        <taxon>Saponaria</taxon>
    </lineage>
</organism>
<sequence length="245" mass="27996">MGCIYSKRLERHPGYQESLILASETSFTLNEVEALYVLYNKLSSSIVDDGLINKEEFQQALLGNCRQQNLFVDRVFNMFDLKHNGVIGFEDFVRSLSIFHPRAPHDDKIAFAFNLYDLRNTGYIEREEVKEMILAILRELDVVLSDDLVEAMLDKAFVEADLNQDGKIDLEEWKELVLGNPALMKNMTLTYLKDLTTTFPSFLINTQALDSDLTAAMNSPSSDERSFCKDQTRQNLAYVVLSLVN</sequence>
<protein>
    <recommendedName>
        <fullName evidence="4">Calcineurin B-like protein</fullName>
    </recommendedName>
</protein>
<dbReference type="PANTHER" id="PTHR23056">
    <property type="entry name" value="CALCINEURIN B"/>
    <property type="match status" value="1"/>
</dbReference>
<dbReference type="InterPro" id="IPR011992">
    <property type="entry name" value="EF-hand-dom_pair"/>
</dbReference>
<dbReference type="InterPro" id="IPR018247">
    <property type="entry name" value="EF_Hand_1_Ca_BS"/>
</dbReference>
<evidence type="ECO:0000313" key="7">
    <source>
        <dbReference type="Proteomes" id="UP001443914"/>
    </source>
</evidence>
<keyword evidence="7" id="KW-1185">Reference proteome</keyword>
<proteinExistence type="inferred from homology"/>
<dbReference type="CDD" id="cd00051">
    <property type="entry name" value="EFh"/>
    <property type="match status" value="1"/>
</dbReference>
<accession>A0AAW1KES5</accession>
<keyword evidence="4" id="KW-0479">Metal-binding</keyword>
<name>A0AAW1KES5_SAPOF</name>
<dbReference type="PROSITE" id="PS50222">
    <property type="entry name" value="EF_HAND_2"/>
    <property type="match status" value="3"/>
</dbReference>
<dbReference type="GO" id="GO:0019722">
    <property type="term" value="P:calcium-mediated signaling"/>
    <property type="evidence" value="ECO:0007669"/>
    <property type="project" value="UniProtKB-UniRule"/>
</dbReference>
<dbReference type="InterPro" id="IPR002048">
    <property type="entry name" value="EF_hand_dom"/>
</dbReference>
<dbReference type="GO" id="GO:0019900">
    <property type="term" value="F:kinase binding"/>
    <property type="evidence" value="ECO:0007669"/>
    <property type="project" value="UniProtKB-UniRule"/>
</dbReference>
<feature type="domain" description="EF-hand" evidence="5">
    <location>
        <begin position="104"/>
        <end position="139"/>
    </location>
</feature>
<evidence type="ECO:0000256" key="2">
    <source>
        <dbReference type="ARBA" id="ARBA00022837"/>
    </source>
</evidence>
<dbReference type="SUPFAM" id="SSF47473">
    <property type="entry name" value="EF-hand"/>
    <property type="match status" value="1"/>
</dbReference>
<dbReference type="InterPro" id="IPR045198">
    <property type="entry name" value="CNBL1-10"/>
</dbReference>
<comment type="function">
    <text evidence="4">Acts as a calcium sensor. CBL proteins interact with CIPK serine-threonine protein kinases. Binding of a CBL protein to the regulatory NAF domain of a CIPK protein lead to the activation of the kinase in a calcium-dependent manner.</text>
</comment>
<comment type="subcellular location">
    <subcellularLocation>
        <location evidence="4">Membrane</location>
    </subcellularLocation>
</comment>
<evidence type="ECO:0000256" key="3">
    <source>
        <dbReference type="ARBA" id="ARBA00023774"/>
    </source>
</evidence>
<dbReference type="SMART" id="SM00054">
    <property type="entry name" value="EFh"/>
    <property type="match status" value="3"/>
</dbReference>
<comment type="similarity">
    <text evidence="3 4">Belongs to the calcineurin regulatory subunit family.</text>
</comment>
<keyword evidence="4" id="KW-0472">Membrane</keyword>
<comment type="caution">
    <text evidence="6">The sequence shown here is derived from an EMBL/GenBank/DDBJ whole genome shotgun (WGS) entry which is preliminary data.</text>
</comment>
<dbReference type="EMBL" id="JBDFQZ010000006">
    <property type="protein sequence ID" value="KAK9716667.1"/>
    <property type="molecule type" value="Genomic_DNA"/>
</dbReference>
<dbReference type="Proteomes" id="UP001443914">
    <property type="component" value="Unassembled WGS sequence"/>
</dbReference>
<feature type="domain" description="EF-hand" evidence="5">
    <location>
        <begin position="67"/>
        <end position="102"/>
    </location>
</feature>
<dbReference type="Pfam" id="PF13499">
    <property type="entry name" value="EF-hand_7"/>
    <property type="match status" value="1"/>
</dbReference>
<dbReference type="GO" id="GO:0016020">
    <property type="term" value="C:membrane"/>
    <property type="evidence" value="ECO:0007669"/>
    <property type="project" value="UniProtKB-SubCell"/>
</dbReference>
<evidence type="ECO:0000256" key="1">
    <source>
        <dbReference type="ARBA" id="ARBA00022737"/>
    </source>
</evidence>
<dbReference type="PANTHER" id="PTHR23056:SF110">
    <property type="entry name" value="CALMODULIN"/>
    <property type="match status" value="1"/>
</dbReference>
<feature type="domain" description="EF-hand" evidence="5">
    <location>
        <begin position="148"/>
        <end position="183"/>
    </location>
</feature>
<comment type="subunit">
    <text evidence="4">Homodimer. Interacts with CIPK.</text>
</comment>
<evidence type="ECO:0000259" key="5">
    <source>
        <dbReference type="PROSITE" id="PS50222"/>
    </source>
</evidence>
<reference evidence="6" key="1">
    <citation type="submission" date="2024-03" db="EMBL/GenBank/DDBJ databases">
        <title>WGS assembly of Saponaria officinalis var. Norfolk2.</title>
        <authorList>
            <person name="Jenkins J."/>
            <person name="Shu S."/>
            <person name="Grimwood J."/>
            <person name="Barry K."/>
            <person name="Goodstein D."/>
            <person name="Schmutz J."/>
            <person name="Leebens-Mack J."/>
            <person name="Osbourn A."/>
        </authorList>
    </citation>
    <scope>NUCLEOTIDE SEQUENCE [LARGE SCALE GENOMIC DNA]</scope>
    <source>
        <strain evidence="6">JIC</strain>
    </source>
</reference>
<evidence type="ECO:0000313" key="6">
    <source>
        <dbReference type="EMBL" id="KAK9716667.1"/>
    </source>
</evidence>
<dbReference type="PROSITE" id="PS00018">
    <property type="entry name" value="EF_HAND_1"/>
    <property type="match status" value="1"/>
</dbReference>
<dbReference type="AlphaFoldDB" id="A0AAW1KES5"/>
<dbReference type="Gene3D" id="1.10.238.10">
    <property type="entry name" value="EF-hand"/>
    <property type="match status" value="1"/>
</dbReference>
<evidence type="ECO:0000256" key="4">
    <source>
        <dbReference type="RuleBase" id="RU369080"/>
    </source>
</evidence>
<gene>
    <name evidence="6" type="ORF">RND81_06G249200</name>
</gene>
<dbReference type="GO" id="GO:0005509">
    <property type="term" value="F:calcium ion binding"/>
    <property type="evidence" value="ECO:0007669"/>
    <property type="project" value="UniProtKB-UniRule"/>
</dbReference>
<keyword evidence="2 4" id="KW-0106">Calcium</keyword>
<dbReference type="FunFam" id="1.10.238.10:FF:000073">
    <property type="entry name" value="calcineurin B-like protein 3"/>
    <property type="match status" value="1"/>
</dbReference>
<keyword evidence="1 4" id="KW-0677">Repeat</keyword>
<dbReference type="Pfam" id="PF13833">
    <property type="entry name" value="EF-hand_8"/>
    <property type="match status" value="1"/>
</dbReference>